<dbReference type="AlphaFoldDB" id="A0A4U5MBP8"/>
<keyword evidence="2" id="KW-1185">Reference proteome</keyword>
<dbReference type="EMBL" id="AZBU02000008">
    <property type="protein sequence ID" value="TKR66579.1"/>
    <property type="molecule type" value="Genomic_DNA"/>
</dbReference>
<dbReference type="Proteomes" id="UP000298663">
    <property type="component" value="Unassembled WGS sequence"/>
</dbReference>
<proteinExistence type="predicted"/>
<sequence>MHPEFPREAHDSPSVRKKAVTLKPLFTDNKDDHDRPIKLTQKRAFLHFVTVCSLTPIWLFSGTYSLYVCENKCLAGVASTAINRSEDHCIIFTATSFWRQARSRTVRKAEDHEAQEPRAEVKQKIERNSERNIAKLAREHKAGYATMYRLPSKHGQGRANLTTEFGRVECRNQKN</sequence>
<organism evidence="1 2">
    <name type="scientific">Steinernema carpocapsae</name>
    <name type="common">Entomopathogenic nematode</name>
    <dbReference type="NCBI Taxonomy" id="34508"/>
    <lineage>
        <taxon>Eukaryota</taxon>
        <taxon>Metazoa</taxon>
        <taxon>Ecdysozoa</taxon>
        <taxon>Nematoda</taxon>
        <taxon>Chromadorea</taxon>
        <taxon>Rhabditida</taxon>
        <taxon>Tylenchina</taxon>
        <taxon>Panagrolaimomorpha</taxon>
        <taxon>Strongyloidoidea</taxon>
        <taxon>Steinernematidae</taxon>
        <taxon>Steinernema</taxon>
    </lineage>
</organism>
<evidence type="ECO:0000313" key="2">
    <source>
        <dbReference type="Proteomes" id="UP000298663"/>
    </source>
</evidence>
<evidence type="ECO:0000313" key="1">
    <source>
        <dbReference type="EMBL" id="TKR66579.1"/>
    </source>
</evidence>
<reference evidence="1 2" key="1">
    <citation type="journal article" date="2015" name="Genome Biol.">
        <title>Comparative genomics of Steinernema reveals deeply conserved gene regulatory networks.</title>
        <authorList>
            <person name="Dillman A.R."/>
            <person name="Macchietto M."/>
            <person name="Porter C.F."/>
            <person name="Rogers A."/>
            <person name="Williams B."/>
            <person name="Antoshechkin I."/>
            <person name="Lee M.M."/>
            <person name="Goodwin Z."/>
            <person name="Lu X."/>
            <person name="Lewis E.E."/>
            <person name="Goodrich-Blair H."/>
            <person name="Stock S.P."/>
            <person name="Adams B.J."/>
            <person name="Sternberg P.W."/>
            <person name="Mortazavi A."/>
        </authorList>
    </citation>
    <scope>NUCLEOTIDE SEQUENCE [LARGE SCALE GENOMIC DNA]</scope>
    <source>
        <strain evidence="1 2">ALL</strain>
    </source>
</reference>
<gene>
    <name evidence="1" type="ORF">L596_022854</name>
</gene>
<accession>A0A4U5MBP8</accession>
<name>A0A4U5MBP8_STECR</name>
<reference evidence="1 2" key="2">
    <citation type="journal article" date="2019" name="G3 (Bethesda)">
        <title>Hybrid Assembly of the Genome of the Entomopathogenic Nematode Steinernema carpocapsae Identifies the X-Chromosome.</title>
        <authorList>
            <person name="Serra L."/>
            <person name="Macchietto M."/>
            <person name="Macias-Munoz A."/>
            <person name="McGill C.J."/>
            <person name="Rodriguez I.M."/>
            <person name="Rodriguez B."/>
            <person name="Murad R."/>
            <person name="Mortazavi A."/>
        </authorList>
    </citation>
    <scope>NUCLEOTIDE SEQUENCE [LARGE SCALE GENOMIC DNA]</scope>
    <source>
        <strain evidence="1 2">ALL</strain>
    </source>
</reference>
<protein>
    <submittedName>
        <fullName evidence="1">Uncharacterized protein</fullName>
    </submittedName>
</protein>
<comment type="caution">
    <text evidence="1">The sequence shown here is derived from an EMBL/GenBank/DDBJ whole genome shotgun (WGS) entry which is preliminary data.</text>
</comment>